<keyword evidence="2" id="KW-1185">Reference proteome</keyword>
<protein>
    <submittedName>
        <fullName evidence="1">Uncharacterized protein</fullName>
    </submittedName>
</protein>
<gene>
    <name evidence="1" type="ORF">SAMN04490209_3285</name>
</gene>
<reference evidence="1 2" key="1">
    <citation type="submission" date="2016-10" db="EMBL/GenBank/DDBJ databases">
        <authorList>
            <person name="Varghese N."/>
            <person name="Submissions S."/>
        </authorList>
    </citation>
    <scope>NUCLEOTIDE SEQUENCE [LARGE SCALE GENOMIC DNA]</scope>
    <source>
        <strain evidence="1 2">BS2777</strain>
    </source>
</reference>
<dbReference type="AlphaFoldDB" id="A0AAE8HDR1"/>
<dbReference type="Proteomes" id="UP000182085">
    <property type="component" value="Chromosome I"/>
</dbReference>
<dbReference type="EMBL" id="LT629801">
    <property type="protein sequence ID" value="SDV10471.1"/>
    <property type="molecule type" value="Genomic_DNA"/>
</dbReference>
<name>A0AAE8HDR1_9PSED</name>
<accession>A0AAE8HDR1</accession>
<organism evidence="1 2">
    <name type="scientific">Pseudomonas rhodesiae</name>
    <dbReference type="NCBI Taxonomy" id="76760"/>
    <lineage>
        <taxon>Bacteria</taxon>
        <taxon>Pseudomonadati</taxon>
        <taxon>Pseudomonadota</taxon>
        <taxon>Gammaproteobacteria</taxon>
        <taxon>Pseudomonadales</taxon>
        <taxon>Pseudomonadaceae</taxon>
        <taxon>Pseudomonas</taxon>
    </lineage>
</organism>
<evidence type="ECO:0000313" key="1">
    <source>
        <dbReference type="EMBL" id="SDV10471.1"/>
    </source>
</evidence>
<evidence type="ECO:0000313" key="2">
    <source>
        <dbReference type="Proteomes" id="UP000182085"/>
    </source>
</evidence>
<proteinExistence type="predicted"/>
<dbReference type="RefSeq" id="WP_034096565.1">
    <property type="nucleotide sequence ID" value="NZ_BAAAEG010000001.1"/>
</dbReference>
<sequence length="106" mass="12248">MISLDFLHGKITYDEFSSLQNLSAEHQLQNLKEDMLQVEYPSGFLLDVGWYPSFDIEGCFQVKIIKDFDWDSPTLSLTSKSIESICSLLDLAQNKINEELKKQNNR</sequence>